<dbReference type="AlphaFoldDB" id="C1EG17"/>
<feature type="transmembrane region" description="Helical" evidence="2">
    <location>
        <begin position="12"/>
        <end position="35"/>
    </location>
</feature>
<dbReference type="InParanoid" id="C1EG17"/>
<dbReference type="PROSITE" id="PS51257">
    <property type="entry name" value="PROKAR_LIPOPROTEIN"/>
    <property type="match status" value="1"/>
</dbReference>
<name>C1EG17_MICCC</name>
<reference evidence="3 4" key="1">
    <citation type="journal article" date="2009" name="Science">
        <title>Green evolution and dynamic adaptations revealed by genomes of the marine picoeukaryotes Micromonas.</title>
        <authorList>
            <person name="Worden A.Z."/>
            <person name="Lee J.H."/>
            <person name="Mock T."/>
            <person name="Rouze P."/>
            <person name="Simmons M.P."/>
            <person name="Aerts A.L."/>
            <person name="Allen A.E."/>
            <person name="Cuvelier M.L."/>
            <person name="Derelle E."/>
            <person name="Everett M.V."/>
            <person name="Foulon E."/>
            <person name="Grimwood J."/>
            <person name="Gundlach H."/>
            <person name="Henrissat B."/>
            <person name="Napoli C."/>
            <person name="McDonald S.M."/>
            <person name="Parker M.S."/>
            <person name="Rombauts S."/>
            <person name="Salamov A."/>
            <person name="Von Dassow P."/>
            <person name="Badger J.H."/>
            <person name="Coutinho P.M."/>
            <person name="Demir E."/>
            <person name="Dubchak I."/>
            <person name="Gentemann C."/>
            <person name="Eikrem W."/>
            <person name="Gready J.E."/>
            <person name="John U."/>
            <person name="Lanier W."/>
            <person name="Lindquist E.A."/>
            <person name="Lucas S."/>
            <person name="Mayer K.F."/>
            <person name="Moreau H."/>
            <person name="Not F."/>
            <person name="Otillar R."/>
            <person name="Panaud O."/>
            <person name="Pangilinan J."/>
            <person name="Paulsen I."/>
            <person name="Piegu B."/>
            <person name="Poliakov A."/>
            <person name="Robbens S."/>
            <person name="Schmutz J."/>
            <person name="Toulza E."/>
            <person name="Wyss T."/>
            <person name="Zelensky A."/>
            <person name="Zhou K."/>
            <person name="Armbrust E.V."/>
            <person name="Bhattacharya D."/>
            <person name="Goodenough U.W."/>
            <person name="Van de Peer Y."/>
            <person name="Grigoriev I.V."/>
        </authorList>
    </citation>
    <scope>NUCLEOTIDE SEQUENCE [LARGE SCALE GENOMIC DNA]</scope>
    <source>
        <strain evidence="4">RCC299 / NOUM17</strain>
    </source>
</reference>
<dbReference type="InterPro" id="IPR018883">
    <property type="entry name" value="Delta_CA"/>
</dbReference>
<dbReference type="OrthoDB" id="436883at2759"/>
<evidence type="ECO:0000313" key="3">
    <source>
        <dbReference type="EMBL" id="ACO66698.1"/>
    </source>
</evidence>
<gene>
    <name evidence="3" type="ORF">MICPUN_109346</name>
</gene>
<keyword evidence="2" id="KW-0812">Transmembrane</keyword>
<evidence type="ECO:0000256" key="1">
    <source>
        <dbReference type="SAM" id="MobiDB-lite"/>
    </source>
</evidence>
<dbReference type="Proteomes" id="UP000002009">
    <property type="component" value="Chromosome 13"/>
</dbReference>
<keyword evidence="4" id="KW-1185">Reference proteome</keyword>
<dbReference type="EMBL" id="CP001331">
    <property type="protein sequence ID" value="ACO66698.1"/>
    <property type="molecule type" value="Genomic_DNA"/>
</dbReference>
<evidence type="ECO:0000256" key="2">
    <source>
        <dbReference type="SAM" id="Phobius"/>
    </source>
</evidence>
<feature type="compositionally biased region" description="Basic and acidic residues" evidence="1">
    <location>
        <begin position="367"/>
        <end position="380"/>
    </location>
</feature>
<accession>C1EG17</accession>
<dbReference type="GeneID" id="8248370"/>
<organism evidence="3 4">
    <name type="scientific">Micromonas commoda (strain RCC299 / NOUM17 / CCMP2709)</name>
    <name type="common">Picoplanktonic green alga</name>
    <dbReference type="NCBI Taxonomy" id="296587"/>
    <lineage>
        <taxon>Eukaryota</taxon>
        <taxon>Viridiplantae</taxon>
        <taxon>Chlorophyta</taxon>
        <taxon>Mamiellophyceae</taxon>
        <taxon>Mamiellales</taxon>
        <taxon>Mamiellaceae</taxon>
        <taxon>Micromonas</taxon>
    </lineage>
</organism>
<protein>
    <submittedName>
        <fullName evidence="3">Uncharacterized protein</fullName>
    </submittedName>
</protein>
<dbReference type="eggNOG" id="ENOG502SQ5U">
    <property type="taxonomic scope" value="Eukaryota"/>
</dbReference>
<evidence type="ECO:0000313" key="4">
    <source>
        <dbReference type="Proteomes" id="UP000002009"/>
    </source>
</evidence>
<keyword evidence="2" id="KW-0472">Membrane</keyword>
<dbReference type="RefSeq" id="XP_002505440.1">
    <property type="nucleotide sequence ID" value="XM_002505394.1"/>
</dbReference>
<proteinExistence type="predicted"/>
<sequence>MPEKKGPSPAAVCGYAVVGALVGCAATIGAAYPMLKSKWDKDDAPAAVDKNPCAGKKPGKGAGFDNFQCVQSSVMMAVEQAGGNVTLGYNQGTHMKQGQTTLNKPVTTTLAEAGMCPVNVHWHLGAEHVSTGEYDMAHTADTANGPTQPHADARLPAGRKLLAAGGTTYLGGRCTKYPNLSTAQKSDYDWKYCKKMVVGETYEVHWPHSEMGACNTKWQYQLPFYDGVLCRLGEEAYPGKGKFGLGTVGGVEQPLSLQGQIGVQAQVFVVVNDENYYYPDLLRGMIVTNDGPGSNTVMGKEITAYTGSTTGTSRDNTICSAYGPVTWHVDRKCHLISASSFDKMCKDMLDQADDMSDDIYPHGAREHVSDELSANNRDDLGPNGATVSGTGDASTANVYNDRQ</sequence>
<feature type="compositionally biased region" description="Polar residues" evidence="1">
    <location>
        <begin position="385"/>
        <end position="403"/>
    </location>
</feature>
<feature type="region of interest" description="Disordered" evidence="1">
    <location>
        <begin position="367"/>
        <end position="403"/>
    </location>
</feature>
<dbReference type="KEGG" id="mis:MICPUN_109346"/>
<dbReference type="Pfam" id="PF10563">
    <property type="entry name" value="CA_like"/>
    <property type="match status" value="1"/>
</dbReference>
<keyword evidence="2" id="KW-1133">Transmembrane helix</keyword>